<dbReference type="Ensembl" id="ENSGGOT00000052618.1">
    <property type="protein sequence ID" value="ENSGGOP00000034985.1"/>
    <property type="gene ID" value="ENSGGOG00000038353.1"/>
</dbReference>
<protein>
    <submittedName>
        <fullName evidence="1">Uncharacterized protein</fullName>
    </submittedName>
</protein>
<proteinExistence type="predicted"/>
<accession>A0A2I2YJ78</accession>
<sequence length="108" mass="12360">MILLLVLEFEFLPGLNYFEISCLFKLFQNRSLRKTSRTLACAKPSVWGAHSSIISPCGGIFFFPFFVGEGWWYIFPLFFPSSPTPPFSPDPSCRWNRSPCCCRCASFP</sequence>
<keyword evidence="2" id="KW-1185">Reference proteome</keyword>
<reference evidence="1 2" key="2">
    <citation type="journal article" date="2012" name="Nature">
        <title>Insights into hominid evolution from the gorilla genome sequence.</title>
        <authorList>
            <person name="Scally A."/>
            <person name="Dutheil J.Y."/>
            <person name="Hillier L.W."/>
            <person name="Jordan G.E."/>
            <person name="Goodhead I."/>
            <person name="Herrero J."/>
            <person name="Hobolth A."/>
            <person name="Lappalainen T."/>
            <person name="Mailund T."/>
            <person name="Marques-Bonet T."/>
            <person name="McCarthy S."/>
            <person name="Montgomery S.H."/>
            <person name="Schwalie P.C."/>
            <person name="Tang Y.A."/>
            <person name="Ward M.C."/>
            <person name="Xue Y."/>
            <person name="Yngvadottir B."/>
            <person name="Alkan C."/>
            <person name="Andersen L.N."/>
            <person name="Ayub Q."/>
            <person name="Ball E.V."/>
            <person name="Beal K."/>
            <person name="Bradley B.J."/>
            <person name="Chen Y."/>
            <person name="Clee C.M."/>
            <person name="Fitzgerald S."/>
            <person name="Graves T.A."/>
            <person name="Gu Y."/>
            <person name="Heath P."/>
            <person name="Heger A."/>
            <person name="Karakoc E."/>
            <person name="Kolb-Kokocinski A."/>
            <person name="Laird G.K."/>
            <person name="Lunter G."/>
            <person name="Meader S."/>
            <person name="Mort M."/>
            <person name="Mullikin J.C."/>
            <person name="Munch K."/>
            <person name="O'Connor T.D."/>
            <person name="Phillips A.D."/>
            <person name="Prado-Martinez J."/>
            <person name="Rogers A.S."/>
            <person name="Sajjadian S."/>
            <person name="Schmidt D."/>
            <person name="Shaw K."/>
            <person name="Simpson J.T."/>
            <person name="Stenson P.D."/>
            <person name="Turner D.J."/>
            <person name="Vigilant L."/>
            <person name="Vilella A.J."/>
            <person name="Whitener W."/>
            <person name="Zhu B."/>
            <person name="Cooper D.N."/>
            <person name="de Jong P."/>
            <person name="Dermitzakis E.T."/>
            <person name="Eichler E.E."/>
            <person name="Flicek P."/>
            <person name="Goldman N."/>
            <person name="Mundy N.I."/>
            <person name="Ning Z."/>
            <person name="Odom D.T."/>
            <person name="Ponting C.P."/>
            <person name="Quail M.A."/>
            <person name="Ryder O.A."/>
            <person name="Searle S.M."/>
            <person name="Warren W.C."/>
            <person name="Wilson R.K."/>
            <person name="Schierup M.H."/>
            <person name="Rogers J."/>
            <person name="Tyler-Smith C."/>
            <person name="Durbin R."/>
        </authorList>
    </citation>
    <scope>NUCLEOTIDE SEQUENCE [LARGE SCALE GENOMIC DNA]</scope>
</reference>
<dbReference type="AlphaFoldDB" id="A0A2I2YJ78"/>
<dbReference type="OMA" id="HRSPWWW"/>
<name>A0A2I2YJ78_GORGO</name>
<reference evidence="1" key="3">
    <citation type="submission" date="2025-08" db="UniProtKB">
        <authorList>
            <consortium name="Ensembl"/>
        </authorList>
    </citation>
    <scope>IDENTIFICATION</scope>
</reference>
<dbReference type="EMBL" id="CABD030002197">
    <property type="status" value="NOT_ANNOTATED_CDS"/>
    <property type="molecule type" value="Genomic_DNA"/>
</dbReference>
<dbReference type="InParanoid" id="A0A2I2YJ78"/>
<evidence type="ECO:0000313" key="1">
    <source>
        <dbReference type="Ensembl" id="ENSGGOP00000034985.1"/>
    </source>
</evidence>
<dbReference type="GeneTree" id="ENSGT00910000147199"/>
<dbReference type="Proteomes" id="UP000001519">
    <property type="component" value="Chromosome 1"/>
</dbReference>
<reference evidence="2" key="1">
    <citation type="submission" date="2011-05" db="EMBL/GenBank/DDBJ databases">
        <title>Insights into the evolution of the great apes provided by the gorilla genome.</title>
        <authorList>
            <person name="Scally A."/>
        </authorList>
    </citation>
    <scope>NUCLEOTIDE SEQUENCE [LARGE SCALE GENOMIC DNA]</scope>
</reference>
<evidence type="ECO:0000313" key="2">
    <source>
        <dbReference type="Proteomes" id="UP000001519"/>
    </source>
</evidence>
<reference evidence="1" key="4">
    <citation type="submission" date="2025-09" db="UniProtKB">
        <authorList>
            <consortium name="Ensembl"/>
        </authorList>
    </citation>
    <scope>IDENTIFICATION</scope>
</reference>
<organism evidence="1 2">
    <name type="scientific">Gorilla gorilla gorilla</name>
    <name type="common">Western lowland gorilla</name>
    <dbReference type="NCBI Taxonomy" id="9595"/>
    <lineage>
        <taxon>Eukaryota</taxon>
        <taxon>Metazoa</taxon>
        <taxon>Chordata</taxon>
        <taxon>Craniata</taxon>
        <taxon>Vertebrata</taxon>
        <taxon>Euteleostomi</taxon>
        <taxon>Mammalia</taxon>
        <taxon>Eutheria</taxon>
        <taxon>Euarchontoglires</taxon>
        <taxon>Primates</taxon>
        <taxon>Haplorrhini</taxon>
        <taxon>Catarrhini</taxon>
        <taxon>Hominidae</taxon>
        <taxon>Gorilla</taxon>
    </lineage>
</organism>